<keyword evidence="2" id="KW-1133">Transmembrane helix</keyword>
<evidence type="ECO:0000313" key="3">
    <source>
        <dbReference type="EMBL" id="TDE30715.1"/>
    </source>
</evidence>
<dbReference type="RefSeq" id="WP_132639556.1">
    <property type="nucleotide sequence ID" value="NZ_SMLD01000188.1"/>
</dbReference>
<feature type="region of interest" description="Disordered" evidence="1">
    <location>
        <begin position="57"/>
        <end position="80"/>
    </location>
</feature>
<accession>A0A4R5EBS0</accession>
<sequence>MTGPRRGPAPAAPADEGGWRGRALMVTGVLLGVLMLVAAAVLVVRTPYHADQDLLHWPAVSDRGPGDLGPRPTTTHPPAS</sequence>
<evidence type="ECO:0000256" key="2">
    <source>
        <dbReference type="SAM" id="Phobius"/>
    </source>
</evidence>
<proteinExistence type="predicted"/>
<keyword evidence="2" id="KW-0472">Membrane</keyword>
<feature type="non-terminal residue" evidence="3">
    <location>
        <position position="80"/>
    </location>
</feature>
<evidence type="ECO:0000313" key="4">
    <source>
        <dbReference type="Proteomes" id="UP000295136"/>
    </source>
</evidence>
<dbReference type="EMBL" id="SMLD01000188">
    <property type="protein sequence ID" value="TDE30715.1"/>
    <property type="molecule type" value="Genomic_DNA"/>
</dbReference>
<name>A0A4R5EBS0_9ACTN</name>
<evidence type="ECO:0000256" key="1">
    <source>
        <dbReference type="SAM" id="MobiDB-lite"/>
    </source>
</evidence>
<organism evidence="3 4">
    <name type="scientific">Nonomuraea mesophila</name>
    <dbReference type="NCBI Taxonomy" id="2530382"/>
    <lineage>
        <taxon>Bacteria</taxon>
        <taxon>Bacillati</taxon>
        <taxon>Actinomycetota</taxon>
        <taxon>Actinomycetes</taxon>
        <taxon>Streptosporangiales</taxon>
        <taxon>Streptosporangiaceae</taxon>
        <taxon>Nonomuraea</taxon>
    </lineage>
</organism>
<reference evidence="3 4" key="1">
    <citation type="submission" date="2019-03" db="EMBL/GenBank/DDBJ databases">
        <title>Draft genome sequences of novel Actinobacteria.</title>
        <authorList>
            <person name="Sahin N."/>
            <person name="Ay H."/>
            <person name="Saygin H."/>
        </authorList>
    </citation>
    <scope>NUCLEOTIDE SEQUENCE [LARGE SCALE GENOMIC DNA]</scope>
    <source>
        <strain evidence="3 4">6K102</strain>
    </source>
</reference>
<gene>
    <name evidence="3" type="ORF">E1295_41005</name>
</gene>
<dbReference type="AlphaFoldDB" id="A0A4R5EBS0"/>
<keyword evidence="2" id="KW-0812">Transmembrane</keyword>
<feature type="transmembrane region" description="Helical" evidence="2">
    <location>
        <begin position="23"/>
        <end position="44"/>
    </location>
</feature>
<protein>
    <submittedName>
        <fullName evidence="3">Uncharacterized protein</fullName>
    </submittedName>
</protein>
<keyword evidence="4" id="KW-1185">Reference proteome</keyword>
<dbReference type="Proteomes" id="UP000295136">
    <property type="component" value="Unassembled WGS sequence"/>
</dbReference>
<comment type="caution">
    <text evidence="3">The sequence shown here is derived from an EMBL/GenBank/DDBJ whole genome shotgun (WGS) entry which is preliminary data.</text>
</comment>